<dbReference type="PROSITE" id="PS51012">
    <property type="entry name" value="ABC_TM2"/>
    <property type="match status" value="1"/>
</dbReference>
<dbReference type="PIRSF" id="PIRSF006648">
    <property type="entry name" value="DrrB"/>
    <property type="match status" value="1"/>
</dbReference>
<gene>
    <name evidence="7" type="ORF">UFOPK2810_01283</name>
</gene>
<dbReference type="InterPro" id="IPR013525">
    <property type="entry name" value="ABC2_TM"/>
</dbReference>
<comment type="subcellular location">
    <subcellularLocation>
        <location evidence="1">Membrane</location>
        <topology evidence="1">Multi-pass membrane protein</topology>
    </subcellularLocation>
</comment>
<dbReference type="PANTHER" id="PTHR43229">
    <property type="entry name" value="NODULATION PROTEIN J"/>
    <property type="match status" value="1"/>
</dbReference>
<feature type="transmembrane region" description="Helical" evidence="5">
    <location>
        <begin position="132"/>
        <end position="158"/>
    </location>
</feature>
<evidence type="ECO:0000256" key="5">
    <source>
        <dbReference type="SAM" id="Phobius"/>
    </source>
</evidence>
<dbReference type="InterPro" id="IPR047817">
    <property type="entry name" value="ABC2_TM_bact-type"/>
</dbReference>
<dbReference type="PRINTS" id="PR00164">
    <property type="entry name" value="ABC2TRNSPORT"/>
</dbReference>
<evidence type="ECO:0000256" key="4">
    <source>
        <dbReference type="ARBA" id="ARBA00023136"/>
    </source>
</evidence>
<dbReference type="Pfam" id="PF01061">
    <property type="entry name" value="ABC2_membrane"/>
    <property type="match status" value="1"/>
</dbReference>
<accession>A0A6J6UMT0</accession>
<evidence type="ECO:0000313" key="7">
    <source>
        <dbReference type="EMBL" id="CAB4759767.1"/>
    </source>
</evidence>
<keyword evidence="3 5" id="KW-1133">Transmembrane helix</keyword>
<sequence length="280" mass="30325">MITQLIATSAAVEIAERRGTYPGAGVYAGRPHAVMQRAFIALKTSNMLAFLTGFVEPVLFLLAFGYGLGGLVGGVDAQGQDLSYAAFIAPALLASSAMNGAIFDSTYNVYFKMHYGRIYQGMLSTSLGPLDVALGEIGWAMLRGATYAVGFMSVTAVFGLVPTWWALLTIPAAVLIAFAFSAIGMACTSYMTSFQQLNWLNFWLLPMFLFSGTFFPISSYPGWLQPVIEITPLAQAIEMVRSIWFGQFDLGLAVNVLYFVAFSVIGAALTTRRLTALFLR</sequence>
<name>A0A6J6UMT0_9ZZZZ</name>
<evidence type="ECO:0000259" key="6">
    <source>
        <dbReference type="PROSITE" id="PS51012"/>
    </source>
</evidence>
<protein>
    <submittedName>
        <fullName evidence="7">Unannotated protein</fullName>
    </submittedName>
</protein>
<evidence type="ECO:0000256" key="2">
    <source>
        <dbReference type="ARBA" id="ARBA00022692"/>
    </source>
</evidence>
<feature type="transmembrane region" description="Helical" evidence="5">
    <location>
        <begin position="199"/>
        <end position="217"/>
    </location>
</feature>
<dbReference type="InterPro" id="IPR051784">
    <property type="entry name" value="Nod_factor_ABC_transporter"/>
</dbReference>
<evidence type="ECO:0000256" key="3">
    <source>
        <dbReference type="ARBA" id="ARBA00022989"/>
    </source>
</evidence>
<dbReference type="AlphaFoldDB" id="A0A6J6UMT0"/>
<feature type="transmembrane region" description="Helical" evidence="5">
    <location>
        <begin position="164"/>
        <end position="187"/>
    </location>
</feature>
<proteinExistence type="predicted"/>
<feature type="transmembrane region" description="Helical" evidence="5">
    <location>
        <begin position="250"/>
        <end position="270"/>
    </location>
</feature>
<dbReference type="InterPro" id="IPR000412">
    <property type="entry name" value="ABC_2_transport"/>
</dbReference>
<reference evidence="7" key="1">
    <citation type="submission" date="2020-05" db="EMBL/GenBank/DDBJ databases">
        <authorList>
            <person name="Chiriac C."/>
            <person name="Salcher M."/>
            <person name="Ghai R."/>
            <person name="Kavagutti S V."/>
        </authorList>
    </citation>
    <scope>NUCLEOTIDE SEQUENCE</scope>
</reference>
<dbReference type="GO" id="GO:0043190">
    <property type="term" value="C:ATP-binding cassette (ABC) transporter complex"/>
    <property type="evidence" value="ECO:0007669"/>
    <property type="project" value="InterPro"/>
</dbReference>
<feature type="transmembrane region" description="Helical" evidence="5">
    <location>
        <begin position="87"/>
        <end position="111"/>
    </location>
</feature>
<dbReference type="PANTHER" id="PTHR43229:SF2">
    <property type="entry name" value="NODULATION PROTEIN J"/>
    <property type="match status" value="1"/>
</dbReference>
<keyword evidence="4 5" id="KW-0472">Membrane</keyword>
<dbReference type="EMBL" id="CAEZYZ010000233">
    <property type="protein sequence ID" value="CAB4759767.1"/>
    <property type="molecule type" value="Genomic_DNA"/>
</dbReference>
<organism evidence="7">
    <name type="scientific">freshwater metagenome</name>
    <dbReference type="NCBI Taxonomy" id="449393"/>
    <lineage>
        <taxon>unclassified sequences</taxon>
        <taxon>metagenomes</taxon>
        <taxon>ecological metagenomes</taxon>
    </lineage>
</organism>
<dbReference type="GO" id="GO:0140359">
    <property type="term" value="F:ABC-type transporter activity"/>
    <property type="evidence" value="ECO:0007669"/>
    <property type="project" value="InterPro"/>
</dbReference>
<feature type="transmembrane region" description="Helical" evidence="5">
    <location>
        <begin position="47"/>
        <end position="67"/>
    </location>
</feature>
<evidence type="ECO:0000256" key="1">
    <source>
        <dbReference type="ARBA" id="ARBA00004141"/>
    </source>
</evidence>
<keyword evidence="2 5" id="KW-0812">Transmembrane</keyword>
<feature type="domain" description="ABC transmembrane type-2" evidence="6">
    <location>
        <begin position="48"/>
        <end position="277"/>
    </location>
</feature>